<dbReference type="Pfam" id="PF00638">
    <property type="entry name" value="Ran_BP1"/>
    <property type="match status" value="1"/>
</dbReference>
<dbReference type="Proteomes" id="UP001152646">
    <property type="component" value="Unassembled WGS sequence"/>
</dbReference>
<dbReference type="Gene3D" id="2.30.29.30">
    <property type="entry name" value="Pleckstrin-homology domain (PH domain)/Phosphotyrosine-binding domain (PTB)"/>
    <property type="match status" value="1"/>
</dbReference>
<name>A0A9W4J4D2_9EURO</name>
<feature type="compositionally biased region" description="Basic and acidic residues" evidence="3">
    <location>
        <begin position="585"/>
        <end position="619"/>
    </location>
</feature>
<protein>
    <recommendedName>
        <fullName evidence="4">RanBD1 domain-containing protein</fullName>
    </recommendedName>
</protein>
<dbReference type="GO" id="GO:0005634">
    <property type="term" value="C:nucleus"/>
    <property type="evidence" value="ECO:0007669"/>
    <property type="project" value="UniProtKB-SubCell"/>
</dbReference>
<feature type="compositionally biased region" description="Polar residues" evidence="3">
    <location>
        <begin position="420"/>
        <end position="431"/>
    </location>
</feature>
<dbReference type="PANTHER" id="PTHR23138">
    <property type="entry name" value="RAN BINDING PROTEIN"/>
    <property type="match status" value="1"/>
</dbReference>
<comment type="subcellular location">
    <subcellularLocation>
        <location evidence="1">Nucleus</location>
    </subcellularLocation>
</comment>
<reference evidence="5" key="1">
    <citation type="submission" date="2021-07" db="EMBL/GenBank/DDBJ databases">
        <authorList>
            <person name="Branca A.L. A."/>
        </authorList>
    </citation>
    <scope>NUCLEOTIDE SEQUENCE</scope>
</reference>
<evidence type="ECO:0000256" key="2">
    <source>
        <dbReference type="ARBA" id="ARBA00023242"/>
    </source>
</evidence>
<organism evidence="5 6">
    <name type="scientific">Penicillium salamii</name>
    <dbReference type="NCBI Taxonomy" id="1612424"/>
    <lineage>
        <taxon>Eukaryota</taxon>
        <taxon>Fungi</taxon>
        <taxon>Dikarya</taxon>
        <taxon>Ascomycota</taxon>
        <taxon>Pezizomycotina</taxon>
        <taxon>Eurotiomycetes</taxon>
        <taxon>Eurotiomycetidae</taxon>
        <taxon>Eurotiales</taxon>
        <taxon>Aspergillaceae</taxon>
        <taxon>Penicillium</taxon>
    </lineage>
</organism>
<accession>A0A9W4J4D2</accession>
<evidence type="ECO:0000259" key="4">
    <source>
        <dbReference type="PROSITE" id="PS50196"/>
    </source>
</evidence>
<dbReference type="SMART" id="SM00160">
    <property type="entry name" value="RanBD"/>
    <property type="match status" value="1"/>
</dbReference>
<gene>
    <name evidence="5" type="ORF">PSALAMII_LOCUS5197</name>
</gene>
<dbReference type="EMBL" id="CAJVPA010000183">
    <property type="protein sequence ID" value="CAG8373526.1"/>
    <property type="molecule type" value="Genomic_DNA"/>
</dbReference>
<feature type="region of interest" description="Disordered" evidence="3">
    <location>
        <begin position="576"/>
        <end position="619"/>
    </location>
</feature>
<dbReference type="AlphaFoldDB" id="A0A9W4J4D2"/>
<comment type="caution">
    <text evidence="5">The sequence shown here is derived from an EMBL/GenBank/DDBJ whole genome shotgun (WGS) entry which is preliminary data.</text>
</comment>
<feature type="domain" description="RanBD1" evidence="4">
    <location>
        <begin position="654"/>
        <end position="783"/>
    </location>
</feature>
<dbReference type="PANTHER" id="PTHR23138:SF142">
    <property type="entry name" value="RAN-BINDING PROTEIN 3B-RELATED"/>
    <property type="match status" value="1"/>
</dbReference>
<dbReference type="InterPro" id="IPR000156">
    <property type="entry name" value="Ran_bind_dom"/>
</dbReference>
<dbReference type="PROSITE" id="PS50196">
    <property type="entry name" value="RANBD1"/>
    <property type="match status" value="1"/>
</dbReference>
<dbReference type="InterPro" id="IPR045255">
    <property type="entry name" value="RanBP1-like"/>
</dbReference>
<dbReference type="SUPFAM" id="SSF50729">
    <property type="entry name" value="PH domain-like"/>
    <property type="match status" value="1"/>
</dbReference>
<feature type="region of interest" description="Disordered" evidence="3">
    <location>
        <begin position="332"/>
        <end position="381"/>
    </location>
</feature>
<dbReference type="OrthoDB" id="185618at2759"/>
<feature type="compositionally biased region" description="Basic and acidic residues" evidence="3">
    <location>
        <begin position="49"/>
        <end position="69"/>
    </location>
</feature>
<evidence type="ECO:0000256" key="3">
    <source>
        <dbReference type="SAM" id="MobiDB-lite"/>
    </source>
</evidence>
<keyword evidence="2" id="KW-0539">Nucleus</keyword>
<evidence type="ECO:0000256" key="1">
    <source>
        <dbReference type="ARBA" id="ARBA00004123"/>
    </source>
</evidence>
<proteinExistence type="predicted"/>
<feature type="region of interest" description="Disordered" evidence="3">
    <location>
        <begin position="397"/>
        <end position="462"/>
    </location>
</feature>
<evidence type="ECO:0000313" key="6">
    <source>
        <dbReference type="Proteomes" id="UP001152646"/>
    </source>
</evidence>
<feature type="region of interest" description="Disordered" evidence="3">
    <location>
        <begin position="1"/>
        <end position="88"/>
    </location>
</feature>
<sequence length="787" mass="83748">MAAREQSPPINIKMEPGVAAPPSDDGELGARRQLQAANIDAGARINRKRSLEDADAAAEHPTKRSREGTPEAGGSPPIEVEPTGNGYTVRTRIPDGTACGPIAAKLTLPMEIDITFSCGGFKTTEHRSFPFVVTANIPVVDIKSGGDVGFGLPANATAGPMNQEADANVTADRSPGASYASPQRVVYDERAPDYFHSPRASPPRVVYKERTPDYAPSTFPGLAPAVDTYHPRVCLNSVPPAPTYAHNACSMLDFDRPSGLYTCPGPVFDAYHPGFHPSFGPHDAIYERNLNTMRDLDYPPGNNLPPLHTVLEPTLGYNPGLRLPPLRPGFTPRTPDSYPAPVFPPLGPGFTPRTPDSHSAPVSPPLHPGFTARTPGYHPGLELPPLRASFIAQTPDSYPAPILPPLDPGSTRSPCPAWSTPPSRNPRTMTKNPPKLPRRRAPRSPRALRRRAPRSLRAPRSKTALTNAFGQASAGSPFALNNANPAASPFALSSANPAASPFGFKTATPAAAFSASTDPTAPVPSSFSNSAFNSAATGSAFSLKGTSGFGFGGLPSGSSFATPLAGTSGKVTSFASPNLPSSLSDPKDKDTAFGAPKTDKAEPTKETDAEPKGDTNDTFVAEKTDERFHAKTGTCSFIGTPRITRSGPANLDTPLLTPKVETGEENETTKFSAKGKLFYFDEGRWKERGVGTFKVNTTTDSDGKLSARMIMRADGALRVTLNSAMFHDMNFGGQDKTRPTTRDIFLASNEDGKVGHLLLRLANKEQALDLYDVIEEVLQDLAKPVKN</sequence>
<dbReference type="InterPro" id="IPR011993">
    <property type="entry name" value="PH-like_dom_sf"/>
</dbReference>
<feature type="compositionally biased region" description="Basic residues" evidence="3">
    <location>
        <begin position="436"/>
        <end position="460"/>
    </location>
</feature>
<evidence type="ECO:0000313" key="5">
    <source>
        <dbReference type="EMBL" id="CAG8373526.1"/>
    </source>
</evidence>